<reference evidence="2" key="1">
    <citation type="submission" date="2024-04" db="EMBL/GenBank/DDBJ databases">
        <authorList>
            <consortium name="Molecular Ecology Group"/>
        </authorList>
    </citation>
    <scope>NUCLEOTIDE SEQUENCE</scope>
</reference>
<dbReference type="Proteomes" id="UP001497644">
    <property type="component" value="Chromosome 10"/>
</dbReference>
<feature type="region of interest" description="Disordered" evidence="1">
    <location>
        <begin position="65"/>
        <end position="97"/>
    </location>
</feature>
<organism evidence="2 3">
    <name type="scientific">Lasius platythorax</name>
    <dbReference type="NCBI Taxonomy" id="488582"/>
    <lineage>
        <taxon>Eukaryota</taxon>
        <taxon>Metazoa</taxon>
        <taxon>Ecdysozoa</taxon>
        <taxon>Arthropoda</taxon>
        <taxon>Hexapoda</taxon>
        <taxon>Insecta</taxon>
        <taxon>Pterygota</taxon>
        <taxon>Neoptera</taxon>
        <taxon>Endopterygota</taxon>
        <taxon>Hymenoptera</taxon>
        <taxon>Apocrita</taxon>
        <taxon>Aculeata</taxon>
        <taxon>Formicoidea</taxon>
        <taxon>Formicidae</taxon>
        <taxon>Formicinae</taxon>
        <taxon>Lasius</taxon>
        <taxon>Lasius</taxon>
    </lineage>
</organism>
<feature type="region of interest" description="Disordered" evidence="1">
    <location>
        <begin position="111"/>
        <end position="163"/>
    </location>
</feature>
<dbReference type="AlphaFoldDB" id="A0AAV2N5G2"/>
<keyword evidence="3" id="KW-1185">Reference proteome</keyword>
<dbReference type="EMBL" id="OZ034833">
    <property type="protein sequence ID" value="CAL1675113.1"/>
    <property type="molecule type" value="Genomic_DNA"/>
</dbReference>
<evidence type="ECO:0000256" key="1">
    <source>
        <dbReference type="SAM" id="MobiDB-lite"/>
    </source>
</evidence>
<name>A0AAV2N5G2_9HYME</name>
<sequence>MEPPTDRPTDRPFSLHLLFPPSPPLQNPRLFLSAFSGRDFDLEKPSNASPSNARNAAARIIRAIDVGEKPKREKEKRPEKERWDEAGLRGDSRVPTFSNRPEALEIRFGRLMIGPEDRDDPLPSALGPRNGTPFPVLPIRGTKDTERRSRLGESEPQKRLGVPLIYERDPAPISVLGEY</sequence>
<evidence type="ECO:0000313" key="3">
    <source>
        <dbReference type="Proteomes" id="UP001497644"/>
    </source>
</evidence>
<feature type="compositionally biased region" description="Basic and acidic residues" evidence="1">
    <location>
        <begin position="1"/>
        <end position="10"/>
    </location>
</feature>
<evidence type="ECO:0000313" key="2">
    <source>
        <dbReference type="EMBL" id="CAL1675113.1"/>
    </source>
</evidence>
<protein>
    <submittedName>
        <fullName evidence="2">Uncharacterized protein</fullName>
    </submittedName>
</protein>
<gene>
    <name evidence="2" type="ORF">LPLAT_LOCUS1604</name>
</gene>
<proteinExistence type="predicted"/>
<feature type="compositionally biased region" description="Basic and acidic residues" evidence="1">
    <location>
        <begin position="141"/>
        <end position="158"/>
    </location>
</feature>
<accession>A0AAV2N5G2</accession>
<feature type="region of interest" description="Disordered" evidence="1">
    <location>
        <begin position="1"/>
        <end position="23"/>
    </location>
</feature>
<feature type="compositionally biased region" description="Basic and acidic residues" evidence="1">
    <location>
        <begin position="65"/>
        <end position="92"/>
    </location>
</feature>